<evidence type="ECO:0000313" key="2">
    <source>
        <dbReference type="Proteomes" id="UP000270046"/>
    </source>
</evidence>
<gene>
    <name evidence="1" type="ORF">HYN43_006365</name>
</gene>
<sequence>MKIIRKDQQEGIFIPLDEWEHVIGSVKANTELHQLLSQQPLRSIFDLSPAEITEKLKPAAIELTQQALQNNLYTSHRLDTRERQFLHRYSDGRIELIEIDEVTGSEILIRSYQ</sequence>
<dbReference type="AlphaFoldDB" id="A0A494VVC0"/>
<protein>
    <submittedName>
        <fullName evidence="1">Uncharacterized protein</fullName>
    </submittedName>
</protein>
<keyword evidence="2" id="KW-1185">Reference proteome</keyword>
<evidence type="ECO:0000313" key="1">
    <source>
        <dbReference type="EMBL" id="AYL94942.1"/>
    </source>
</evidence>
<dbReference type="KEGG" id="muh:HYN43_006365"/>
<proteinExistence type="predicted"/>
<organism evidence="1 2">
    <name type="scientific">Mucilaginibacter celer</name>
    <dbReference type="NCBI Taxonomy" id="2305508"/>
    <lineage>
        <taxon>Bacteria</taxon>
        <taxon>Pseudomonadati</taxon>
        <taxon>Bacteroidota</taxon>
        <taxon>Sphingobacteriia</taxon>
        <taxon>Sphingobacteriales</taxon>
        <taxon>Sphingobacteriaceae</taxon>
        <taxon>Mucilaginibacter</taxon>
    </lineage>
</organism>
<accession>A0A494VVC0</accession>
<dbReference type="EMBL" id="CP032869">
    <property type="protein sequence ID" value="AYL94942.1"/>
    <property type="molecule type" value="Genomic_DNA"/>
</dbReference>
<dbReference type="OrthoDB" id="766501at2"/>
<dbReference type="RefSeq" id="WP_119408649.1">
    <property type="nucleotide sequence ID" value="NZ_CP032869.1"/>
</dbReference>
<name>A0A494VVC0_9SPHI</name>
<reference evidence="1 2" key="1">
    <citation type="submission" date="2018-10" db="EMBL/GenBank/DDBJ databases">
        <title>Genome sequencing of Mucilaginibacter sp. HYN0043.</title>
        <authorList>
            <person name="Kim M."/>
            <person name="Yi H."/>
        </authorList>
    </citation>
    <scope>NUCLEOTIDE SEQUENCE [LARGE SCALE GENOMIC DNA]</scope>
    <source>
        <strain evidence="1 2">HYN0043</strain>
    </source>
</reference>
<dbReference type="Proteomes" id="UP000270046">
    <property type="component" value="Chromosome"/>
</dbReference>